<feature type="domain" description="Glycosyl transferase family 3" evidence="3">
    <location>
        <begin position="112"/>
        <end position="416"/>
    </location>
</feature>
<dbReference type="FunFam" id="3.40.1030.10:FF:000010">
    <property type="entry name" value="Anthranilate phosphoribosyltransferase"/>
    <property type="match status" value="1"/>
</dbReference>
<dbReference type="Proteomes" id="UP001302602">
    <property type="component" value="Unassembled WGS sequence"/>
</dbReference>
<dbReference type="GeneID" id="87832297"/>
<reference evidence="5" key="2">
    <citation type="submission" date="2023-05" db="EMBL/GenBank/DDBJ databases">
        <authorList>
            <consortium name="Lawrence Berkeley National Laboratory"/>
            <person name="Steindorff A."/>
            <person name="Hensen N."/>
            <person name="Bonometti L."/>
            <person name="Westerberg I."/>
            <person name="Brannstrom I.O."/>
            <person name="Guillou S."/>
            <person name="Cros-Aarteil S."/>
            <person name="Calhoun S."/>
            <person name="Haridas S."/>
            <person name="Kuo A."/>
            <person name="Mondo S."/>
            <person name="Pangilinan J."/>
            <person name="Riley R."/>
            <person name="Labutti K."/>
            <person name="Andreopoulos B."/>
            <person name="Lipzen A."/>
            <person name="Chen C."/>
            <person name="Yanf M."/>
            <person name="Daum C."/>
            <person name="Ng V."/>
            <person name="Clum A."/>
            <person name="Ohm R."/>
            <person name="Martin F."/>
            <person name="Silar P."/>
            <person name="Natvig D."/>
            <person name="Lalanne C."/>
            <person name="Gautier V."/>
            <person name="Ament-Velasquez S.L."/>
            <person name="Kruys A."/>
            <person name="Hutchinson M.I."/>
            <person name="Powell A.J."/>
            <person name="Barry K."/>
            <person name="Miller A.N."/>
            <person name="Grigoriev I.V."/>
            <person name="Debuchy R."/>
            <person name="Gladieux P."/>
            <person name="Thoren M.H."/>
            <person name="Johannesson H."/>
        </authorList>
    </citation>
    <scope>NUCLEOTIDE SEQUENCE</scope>
    <source>
        <strain evidence="5">CBS 731.68</strain>
    </source>
</reference>
<feature type="domain" description="Glycosyl transferase family 3 N-terminal" evidence="4">
    <location>
        <begin position="33"/>
        <end position="87"/>
    </location>
</feature>
<name>A0AAN6U3Y5_9PEZI</name>
<keyword evidence="2" id="KW-0808">Transferase</keyword>
<dbReference type="Pfam" id="PF00591">
    <property type="entry name" value="Glycos_transf_3"/>
    <property type="match status" value="1"/>
</dbReference>
<evidence type="ECO:0000313" key="5">
    <source>
        <dbReference type="EMBL" id="KAK4126028.1"/>
    </source>
</evidence>
<gene>
    <name evidence="5" type="ORF">N657DRAFT_670169</name>
</gene>
<dbReference type="PANTHER" id="PTHR43285:SF2">
    <property type="entry name" value="ANTHRANILATE PHOSPHORIBOSYLTRANSFERASE"/>
    <property type="match status" value="1"/>
</dbReference>
<dbReference type="InterPro" id="IPR000312">
    <property type="entry name" value="Glycosyl_Trfase_fam3"/>
</dbReference>
<sequence length="433" mass="46471">MATAAGDGASAGELRLIDIKPLLARLWPVGHPDTVSPDEIAEAISYFFTNQVSEVHAGALLMTLHFTGLDRQAEVLAKTAECMLKAAAKIDEPALRAVIDGRRRKEGEYRGGLVDIVGTGGDSHNTFNISTTASILASSLLLIAKHGNRASTSKSGSADLLACMQPQAPQIARIRPDTIASLYSNTNYGFLFAPVFHPGMRYVAPIRKQLPWRTIFNLVGPLANPTDLNPTSTSTTGPLLEARMIGVARKDIGPVFAHALQLAGARKAMVVCGDEELDEISCAGDTLCWRIRPADDDPSAEPGTAAVVTEHFRLHPRDFGLPAHPLSEVSPGKEPTENAGILRRILDGEMPEDDPILHFVLINTAALFVLSGICEADTSSLGYGDDGVVIKERGPGGGRWKEGVRRARWAIKSGEAARQWAKFVKVTNGFTEI</sequence>
<evidence type="ECO:0000256" key="1">
    <source>
        <dbReference type="ARBA" id="ARBA00022676"/>
    </source>
</evidence>
<dbReference type="NCBIfam" id="TIGR01245">
    <property type="entry name" value="trpD"/>
    <property type="match status" value="1"/>
</dbReference>
<keyword evidence="1" id="KW-0328">Glycosyltransferase</keyword>
<evidence type="ECO:0000313" key="6">
    <source>
        <dbReference type="Proteomes" id="UP001302602"/>
    </source>
</evidence>
<comment type="caution">
    <text evidence="5">The sequence shown here is derived from an EMBL/GenBank/DDBJ whole genome shotgun (WGS) entry which is preliminary data.</text>
</comment>
<organism evidence="5 6">
    <name type="scientific">Parathielavia appendiculata</name>
    <dbReference type="NCBI Taxonomy" id="2587402"/>
    <lineage>
        <taxon>Eukaryota</taxon>
        <taxon>Fungi</taxon>
        <taxon>Dikarya</taxon>
        <taxon>Ascomycota</taxon>
        <taxon>Pezizomycotina</taxon>
        <taxon>Sordariomycetes</taxon>
        <taxon>Sordariomycetidae</taxon>
        <taxon>Sordariales</taxon>
        <taxon>Chaetomiaceae</taxon>
        <taxon>Parathielavia</taxon>
    </lineage>
</organism>
<dbReference type="Gene3D" id="3.40.1030.10">
    <property type="entry name" value="Nucleoside phosphorylase/phosphoribosyltransferase catalytic domain"/>
    <property type="match status" value="1"/>
</dbReference>
<evidence type="ECO:0008006" key="7">
    <source>
        <dbReference type="Google" id="ProtNLM"/>
    </source>
</evidence>
<dbReference type="RefSeq" id="XP_062649799.1">
    <property type="nucleotide sequence ID" value="XM_062795529.1"/>
</dbReference>
<protein>
    <recommendedName>
        <fullName evidence="7">Anthranilate phosphoribosyltransferase</fullName>
    </recommendedName>
</protein>
<dbReference type="AlphaFoldDB" id="A0AAN6U3Y5"/>
<dbReference type="PANTHER" id="PTHR43285">
    <property type="entry name" value="ANTHRANILATE PHOSPHORIBOSYLTRANSFERASE"/>
    <property type="match status" value="1"/>
</dbReference>
<proteinExistence type="predicted"/>
<dbReference type="InterPro" id="IPR017459">
    <property type="entry name" value="Glycosyl_Trfase_fam3_N_dom"/>
</dbReference>
<accession>A0AAN6U3Y5</accession>
<evidence type="ECO:0000259" key="3">
    <source>
        <dbReference type="Pfam" id="PF00591"/>
    </source>
</evidence>
<dbReference type="InterPro" id="IPR035902">
    <property type="entry name" value="Nuc_phospho_transferase"/>
</dbReference>
<dbReference type="Pfam" id="PF02885">
    <property type="entry name" value="Glycos_trans_3N"/>
    <property type="match status" value="1"/>
</dbReference>
<dbReference type="EMBL" id="MU853225">
    <property type="protein sequence ID" value="KAK4126028.1"/>
    <property type="molecule type" value="Genomic_DNA"/>
</dbReference>
<dbReference type="GO" id="GO:0000162">
    <property type="term" value="P:L-tryptophan biosynthetic process"/>
    <property type="evidence" value="ECO:0007669"/>
    <property type="project" value="InterPro"/>
</dbReference>
<reference evidence="5" key="1">
    <citation type="journal article" date="2023" name="Mol. Phylogenet. Evol.">
        <title>Genome-scale phylogeny and comparative genomics of the fungal order Sordariales.</title>
        <authorList>
            <person name="Hensen N."/>
            <person name="Bonometti L."/>
            <person name="Westerberg I."/>
            <person name="Brannstrom I.O."/>
            <person name="Guillou S."/>
            <person name="Cros-Aarteil S."/>
            <person name="Calhoun S."/>
            <person name="Haridas S."/>
            <person name="Kuo A."/>
            <person name="Mondo S."/>
            <person name="Pangilinan J."/>
            <person name="Riley R."/>
            <person name="LaButti K."/>
            <person name="Andreopoulos B."/>
            <person name="Lipzen A."/>
            <person name="Chen C."/>
            <person name="Yan M."/>
            <person name="Daum C."/>
            <person name="Ng V."/>
            <person name="Clum A."/>
            <person name="Steindorff A."/>
            <person name="Ohm R.A."/>
            <person name="Martin F."/>
            <person name="Silar P."/>
            <person name="Natvig D.O."/>
            <person name="Lalanne C."/>
            <person name="Gautier V."/>
            <person name="Ament-Velasquez S.L."/>
            <person name="Kruys A."/>
            <person name="Hutchinson M.I."/>
            <person name="Powell A.J."/>
            <person name="Barry K."/>
            <person name="Miller A.N."/>
            <person name="Grigoriev I.V."/>
            <person name="Debuchy R."/>
            <person name="Gladieux P."/>
            <person name="Hiltunen Thoren M."/>
            <person name="Johannesson H."/>
        </authorList>
    </citation>
    <scope>NUCLEOTIDE SEQUENCE</scope>
    <source>
        <strain evidence="5">CBS 731.68</strain>
    </source>
</reference>
<evidence type="ECO:0000259" key="4">
    <source>
        <dbReference type="Pfam" id="PF02885"/>
    </source>
</evidence>
<dbReference type="GO" id="GO:0005829">
    <property type="term" value="C:cytosol"/>
    <property type="evidence" value="ECO:0007669"/>
    <property type="project" value="TreeGrafter"/>
</dbReference>
<dbReference type="GO" id="GO:0004048">
    <property type="term" value="F:anthranilate phosphoribosyltransferase activity"/>
    <property type="evidence" value="ECO:0007669"/>
    <property type="project" value="InterPro"/>
</dbReference>
<dbReference type="InterPro" id="IPR005940">
    <property type="entry name" value="Anthranilate_Pribosyl_Tfrase"/>
</dbReference>
<evidence type="ECO:0000256" key="2">
    <source>
        <dbReference type="ARBA" id="ARBA00022679"/>
    </source>
</evidence>
<dbReference type="SUPFAM" id="SSF52418">
    <property type="entry name" value="Nucleoside phosphorylase/phosphoribosyltransferase catalytic domain"/>
    <property type="match status" value="1"/>
</dbReference>
<keyword evidence="6" id="KW-1185">Reference proteome</keyword>